<dbReference type="Pfam" id="PF00528">
    <property type="entry name" value="BPD_transp_1"/>
    <property type="match status" value="1"/>
</dbReference>
<keyword evidence="10" id="KW-1185">Reference proteome</keyword>
<gene>
    <name evidence="9" type="ORF">WMW72_06990</name>
</gene>
<feature type="transmembrane region" description="Helical" evidence="7">
    <location>
        <begin position="86"/>
        <end position="107"/>
    </location>
</feature>
<feature type="transmembrane region" description="Helical" evidence="7">
    <location>
        <begin position="119"/>
        <end position="139"/>
    </location>
</feature>
<keyword evidence="6 7" id="KW-0472">Membrane</keyword>
<dbReference type="EMBL" id="JBBPCC010000003">
    <property type="protein sequence ID" value="MEK8127661.1"/>
    <property type="molecule type" value="Genomic_DNA"/>
</dbReference>
<dbReference type="PANTHER" id="PTHR43744">
    <property type="entry name" value="ABC TRANSPORTER PERMEASE PROTEIN MG189-RELATED-RELATED"/>
    <property type="match status" value="1"/>
</dbReference>
<dbReference type="Gene3D" id="1.10.3720.10">
    <property type="entry name" value="MetI-like"/>
    <property type="match status" value="1"/>
</dbReference>
<evidence type="ECO:0000256" key="4">
    <source>
        <dbReference type="ARBA" id="ARBA00022692"/>
    </source>
</evidence>
<keyword evidence="5 7" id="KW-1133">Transmembrane helix</keyword>
<name>A0ABU9DFQ1_9BACL</name>
<feature type="transmembrane region" description="Helical" evidence="7">
    <location>
        <begin position="20"/>
        <end position="49"/>
    </location>
</feature>
<comment type="similarity">
    <text evidence="7">Belongs to the binding-protein-dependent transport system permease family.</text>
</comment>
<feature type="domain" description="ABC transmembrane type-1" evidence="8">
    <location>
        <begin position="84"/>
        <end position="288"/>
    </location>
</feature>
<dbReference type="InterPro" id="IPR000515">
    <property type="entry name" value="MetI-like"/>
</dbReference>
<evidence type="ECO:0000313" key="10">
    <source>
        <dbReference type="Proteomes" id="UP001469365"/>
    </source>
</evidence>
<dbReference type="RefSeq" id="WP_341414716.1">
    <property type="nucleotide sequence ID" value="NZ_JBBPCC010000003.1"/>
</dbReference>
<dbReference type="PANTHER" id="PTHR43744:SF9">
    <property type="entry name" value="POLYGALACTURONAN_RHAMNOGALACTURONAN TRANSPORT SYSTEM PERMEASE PROTEIN YTCP"/>
    <property type="match status" value="1"/>
</dbReference>
<dbReference type="CDD" id="cd06261">
    <property type="entry name" value="TM_PBP2"/>
    <property type="match status" value="1"/>
</dbReference>
<comment type="caution">
    <text evidence="9">The sequence shown here is derived from an EMBL/GenBank/DDBJ whole genome shotgun (WGS) entry which is preliminary data.</text>
</comment>
<evidence type="ECO:0000256" key="7">
    <source>
        <dbReference type="RuleBase" id="RU363032"/>
    </source>
</evidence>
<dbReference type="Proteomes" id="UP001469365">
    <property type="component" value="Unassembled WGS sequence"/>
</dbReference>
<comment type="subcellular location">
    <subcellularLocation>
        <location evidence="1 7">Cell membrane</location>
        <topology evidence="1 7">Multi-pass membrane protein</topology>
    </subcellularLocation>
</comment>
<dbReference type="InterPro" id="IPR035906">
    <property type="entry name" value="MetI-like_sf"/>
</dbReference>
<evidence type="ECO:0000256" key="6">
    <source>
        <dbReference type="ARBA" id="ARBA00023136"/>
    </source>
</evidence>
<protein>
    <submittedName>
        <fullName evidence="9">Carbohydrate ABC transporter permease</fullName>
    </submittedName>
</protein>
<sequence length="304" mass="33731">MNARSSKSTSASSLSQNPWWAQLLIYLALTLLGLITFIPILNVIAISFSEASQIRLNPMMLFPKQPTLSAYGYIFGTSVLTRSFLITVWVTAAGTFFNLLFTSAAAYGLSKSKVPGYSFFTWLIIIPMLIGAGLIPYYLLVKNLGLVDSLWIFVVSGLVSPFNFVLMRNFFWSIPEALEESASIDGASEMTILWKIIIPLSKPVLATVGLFYAVGHWNDYFTGLIFINDSSKWPLQVVLRSIIIDQNMMNMGALPQIMDPSKMVVTQENIKAAAIMFAIAPIMLVYPFLQKYFVKGIMIGSVKG</sequence>
<evidence type="ECO:0000259" key="8">
    <source>
        <dbReference type="PROSITE" id="PS50928"/>
    </source>
</evidence>
<evidence type="ECO:0000256" key="2">
    <source>
        <dbReference type="ARBA" id="ARBA00022448"/>
    </source>
</evidence>
<evidence type="ECO:0000313" key="9">
    <source>
        <dbReference type="EMBL" id="MEK8127661.1"/>
    </source>
</evidence>
<evidence type="ECO:0000256" key="3">
    <source>
        <dbReference type="ARBA" id="ARBA00022475"/>
    </source>
</evidence>
<feature type="transmembrane region" description="Helical" evidence="7">
    <location>
        <begin position="151"/>
        <end position="171"/>
    </location>
</feature>
<proteinExistence type="inferred from homology"/>
<feature type="transmembrane region" description="Helical" evidence="7">
    <location>
        <begin position="192"/>
        <end position="214"/>
    </location>
</feature>
<evidence type="ECO:0000256" key="5">
    <source>
        <dbReference type="ARBA" id="ARBA00022989"/>
    </source>
</evidence>
<dbReference type="PROSITE" id="PS50928">
    <property type="entry name" value="ABC_TM1"/>
    <property type="match status" value="1"/>
</dbReference>
<organism evidence="9 10">
    <name type="scientific">Paenibacillus filicis</name>
    <dbReference type="NCBI Taxonomy" id="669464"/>
    <lineage>
        <taxon>Bacteria</taxon>
        <taxon>Bacillati</taxon>
        <taxon>Bacillota</taxon>
        <taxon>Bacilli</taxon>
        <taxon>Bacillales</taxon>
        <taxon>Paenibacillaceae</taxon>
        <taxon>Paenibacillus</taxon>
    </lineage>
</organism>
<accession>A0ABU9DFQ1</accession>
<evidence type="ECO:0000256" key="1">
    <source>
        <dbReference type="ARBA" id="ARBA00004651"/>
    </source>
</evidence>
<keyword evidence="4 7" id="KW-0812">Transmembrane</keyword>
<keyword evidence="3" id="KW-1003">Cell membrane</keyword>
<feature type="transmembrane region" description="Helical" evidence="7">
    <location>
        <begin position="270"/>
        <end position="289"/>
    </location>
</feature>
<keyword evidence="2 7" id="KW-0813">Transport</keyword>
<reference evidence="9 10" key="1">
    <citation type="submission" date="2024-04" db="EMBL/GenBank/DDBJ databases">
        <title>draft genome sequnece of Paenibacillus filicis.</title>
        <authorList>
            <person name="Kim D.-U."/>
        </authorList>
    </citation>
    <scope>NUCLEOTIDE SEQUENCE [LARGE SCALE GENOMIC DNA]</scope>
    <source>
        <strain evidence="9 10">KACC14197</strain>
    </source>
</reference>
<dbReference type="SUPFAM" id="SSF161098">
    <property type="entry name" value="MetI-like"/>
    <property type="match status" value="1"/>
</dbReference>